<evidence type="ECO:0000313" key="1">
    <source>
        <dbReference type="EMBL" id="KAJ8729675.1"/>
    </source>
</evidence>
<dbReference type="Proteomes" id="UP001231649">
    <property type="component" value="Chromosome 10"/>
</dbReference>
<proteinExistence type="predicted"/>
<keyword evidence="2" id="KW-1185">Reference proteome</keyword>
<sequence length="235" mass="27394">MQLVLFHLSVISLYSFAFWYDQKYVEVPYPTPEFEHVPFKARAIFFTFWTLVLQNVYFIVSLMNDFFGTNAVTRKPPLIRQIKDVLFSVTICMALYVVIVFWVFYMFAKSAIFPEFAEKVIPVWLNHIMHTLILPFILIELIVTNRNYPLKKTGLSVAVILAAIYTGYIHIVYFKYGIWPYPFLHVISWTTKTLYFIGSTILGIVLYSLGEKLHKMTSHKPSTSVAHMNGSKKLH</sequence>
<name>A0ACC2R2K1_9NEOP</name>
<gene>
    <name evidence="1" type="ORF">PYW08_001256</name>
</gene>
<comment type="caution">
    <text evidence="1">The sequence shown here is derived from an EMBL/GenBank/DDBJ whole genome shotgun (WGS) entry which is preliminary data.</text>
</comment>
<organism evidence="1 2">
    <name type="scientific">Mythimna loreyi</name>
    <dbReference type="NCBI Taxonomy" id="667449"/>
    <lineage>
        <taxon>Eukaryota</taxon>
        <taxon>Metazoa</taxon>
        <taxon>Ecdysozoa</taxon>
        <taxon>Arthropoda</taxon>
        <taxon>Hexapoda</taxon>
        <taxon>Insecta</taxon>
        <taxon>Pterygota</taxon>
        <taxon>Neoptera</taxon>
        <taxon>Endopterygota</taxon>
        <taxon>Lepidoptera</taxon>
        <taxon>Glossata</taxon>
        <taxon>Ditrysia</taxon>
        <taxon>Noctuoidea</taxon>
        <taxon>Noctuidae</taxon>
        <taxon>Noctuinae</taxon>
        <taxon>Hadenini</taxon>
        <taxon>Mythimna</taxon>
    </lineage>
</organism>
<accession>A0ACC2R2K1</accession>
<evidence type="ECO:0000313" key="2">
    <source>
        <dbReference type="Proteomes" id="UP001231649"/>
    </source>
</evidence>
<protein>
    <submittedName>
        <fullName evidence="1">Uncharacterized protein</fullName>
    </submittedName>
</protein>
<reference evidence="1" key="1">
    <citation type="submission" date="2023-03" db="EMBL/GenBank/DDBJ databases">
        <title>Chromosome-level genomes of two armyworms, Mythimna separata and Mythimna loreyi, provide insights into the biosynthesis and reception of sex pheromones.</title>
        <authorList>
            <person name="Zhao H."/>
        </authorList>
    </citation>
    <scope>NUCLEOTIDE SEQUENCE</scope>
    <source>
        <strain evidence="1">BeijingLab</strain>
    </source>
</reference>
<dbReference type="EMBL" id="CM056786">
    <property type="protein sequence ID" value="KAJ8729675.1"/>
    <property type="molecule type" value="Genomic_DNA"/>
</dbReference>